<dbReference type="PANTHER" id="PTHR13767">
    <property type="entry name" value="TRNA-PSEUDOURIDINE SYNTHASE"/>
    <property type="match status" value="1"/>
</dbReference>
<evidence type="ECO:0000313" key="8">
    <source>
        <dbReference type="Proteomes" id="UP000016638"/>
    </source>
</evidence>
<comment type="function">
    <text evidence="5">Responsible for synthesis of pseudouridine from uracil-55 in the psi GC loop of transfer RNAs.</text>
</comment>
<sequence length="307" mass="31912">MRRGPAKINRIIALDKPLGMTSHDVVARVRRAVGERRVGHAGTLDPAATGVLVVGIGQATRLLGRLALDRKGYDARILFGSETATEDAEGEVTHTAPVPDELRDEACARSALDRMVGPQSQVPPAYSAISVRGRRAYEVARSGGHVDLAPRGIEVFEATLLGIDGSQGVAWDVHFEVSKGTYVRSLARDLGRAVGSAAHLAGLRRTSAGVVALSQCGALPALETGGLSALDACTVDPISVLGALRRDVTEAEARLASCGQALAASSDAASGATCALVHGGLLVGLAEIRDGRLRPRLNFPQGIEGVR</sequence>
<evidence type="ECO:0000256" key="1">
    <source>
        <dbReference type="ARBA" id="ARBA00000385"/>
    </source>
</evidence>
<keyword evidence="4 5" id="KW-0413">Isomerase</keyword>
<evidence type="ECO:0000256" key="4">
    <source>
        <dbReference type="ARBA" id="ARBA00023235"/>
    </source>
</evidence>
<dbReference type="GO" id="GO:0031119">
    <property type="term" value="P:tRNA pseudouridine synthesis"/>
    <property type="evidence" value="ECO:0007669"/>
    <property type="project" value="UniProtKB-UniRule"/>
</dbReference>
<organism evidence="7 8">
    <name type="scientific">Olsenella profusa F0195</name>
    <dbReference type="NCBI Taxonomy" id="1125712"/>
    <lineage>
        <taxon>Bacteria</taxon>
        <taxon>Bacillati</taxon>
        <taxon>Actinomycetota</taxon>
        <taxon>Coriobacteriia</taxon>
        <taxon>Coriobacteriales</taxon>
        <taxon>Atopobiaceae</taxon>
        <taxon>Olsenella</taxon>
    </lineage>
</organism>
<feature type="domain" description="Pseudouridine synthase II N-terminal" evidence="6">
    <location>
        <begin position="30"/>
        <end position="183"/>
    </location>
</feature>
<dbReference type="GO" id="GO:0160148">
    <property type="term" value="F:tRNA pseudouridine(55) synthase activity"/>
    <property type="evidence" value="ECO:0007669"/>
    <property type="project" value="UniProtKB-EC"/>
</dbReference>
<dbReference type="Pfam" id="PF01509">
    <property type="entry name" value="TruB_N"/>
    <property type="match status" value="1"/>
</dbReference>
<dbReference type="CDD" id="cd02573">
    <property type="entry name" value="PseudoU_synth_EcTruB"/>
    <property type="match status" value="1"/>
</dbReference>
<dbReference type="GO" id="GO:0003723">
    <property type="term" value="F:RNA binding"/>
    <property type="evidence" value="ECO:0007669"/>
    <property type="project" value="InterPro"/>
</dbReference>
<evidence type="ECO:0000259" key="6">
    <source>
        <dbReference type="Pfam" id="PF01509"/>
    </source>
</evidence>
<dbReference type="InterPro" id="IPR020103">
    <property type="entry name" value="PsdUridine_synth_cat_dom_sf"/>
</dbReference>
<dbReference type="Proteomes" id="UP000016638">
    <property type="component" value="Unassembled WGS sequence"/>
</dbReference>
<dbReference type="EMBL" id="AWEZ01000060">
    <property type="protein sequence ID" value="ERL07180.1"/>
    <property type="molecule type" value="Genomic_DNA"/>
</dbReference>
<keyword evidence="3 5" id="KW-0819">tRNA processing</keyword>
<reference evidence="7 8" key="1">
    <citation type="submission" date="2013-08" db="EMBL/GenBank/DDBJ databases">
        <authorList>
            <person name="Durkin A.S."/>
            <person name="Haft D.R."/>
            <person name="McCorrison J."/>
            <person name="Torralba M."/>
            <person name="Gillis M."/>
            <person name="Haft D.H."/>
            <person name="Methe B."/>
            <person name="Sutton G."/>
            <person name="Nelson K.E."/>
        </authorList>
    </citation>
    <scope>NUCLEOTIDE SEQUENCE [LARGE SCALE GENOMIC DNA]</scope>
    <source>
        <strain evidence="7 8">F0195</strain>
    </source>
</reference>
<comment type="caution">
    <text evidence="7">The sequence shown here is derived from an EMBL/GenBank/DDBJ whole genome shotgun (WGS) entry which is preliminary data.</text>
</comment>
<comment type="similarity">
    <text evidence="2 5">Belongs to the pseudouridine synthase TruB family. Type 1 subfamily.</text>
</comment>
<evidence type="ECO:0000256" key="2">
    <source>
        <dbReference type="ARBA" id="ARBA00005642"/>
    </source>
</evidence>
<evidence type="ECO:0000313" key="7">
    <source>
        <dbReference type="EMBL" id="ERL07180.1"/>
    </source>
</evidence>
<dbReference type="STRING" id="1125712.HMPREF1316_1742"/>
<dbReference type="InterPro" id="IPR002501">
    <property type="entry name" value="PsdUridine_synth_N"/>
</dbReference>
<dbReference type="Gene3D" id="3.30.2350.10">
    <property type="entry name" value="Pseudouridine synthase"/>
    <property type="match status" value="1"/>
</dbReference>
<dbReference type="PANTHER" id="PTHR13767:SF2">
    <property type="entry name" value="PSEUDOURIDYLATE SYNTHASE TRUB1"/>
    <property type="match status" value="1"/>
</dbReference>
<dbReference type="eggNOG" id="COG0130">
    <property type="taxonomic scope" value="Bacteria"/>
</dbReference>
<evidence type="ECO:0000256" key="3">
    <source>
        <dbReference type="ARBA" id="ARBA00022694"/>
    </source>
</evidence>
<comment type="catalytic activity">
    <reaction evidence="1 5">
        <text>uridine(55) in tRNA = pseudouridine(55) in tRNA</text>
        <dbReference type="Rhea" id="RHEA:42532"/>
        <dbReference type="Rhea" id="RHEA-COMP:10101"/>
        <dbReference type="Rhea" id="RHEA-COMP:10102"/>
        <dbReference type="ChEBI" id="CHEBI:65314"/>
        <dbReference type="ChEBI" id="CHEBI:65315"/>
        <dbReference type="EC" id="5.4.99.25"/>
    </reaction>
</comment>
<dbReference type="GO" id="GO:1990481">
    <property type="term" value="P:mRNA pseudouridine synthesis"/>
    <property type="evidence" value="ECO:0007669"/>
    <property type="project" value="TreeGrafter"/>
</dbReference>
<dbReference type="HAMAP" id="MF_01080">
    <property type="entry name" value="TruB_bact"/>
    <property type="match status" value="1"/>
</dbReference>
<dbReference type="InterPro" id="IPR014780">
    <property type="entry name" value="tRNA_psdUridine_synth_TruB"/>
</dbReference>
<dbReference type="AlphaFoldDB" id="U2TL52"/>
<keyword evidence="8" id="KW-1185">Reference proteome</keyword>
<accession>U2TL52</accession>
<feature type="active site" description="Nucleophile" evidence="5">
    <location>
        <position position="45"/>
    </location>
</feature>
<dbReference type="EC" id="5.4.99.25" evidence="5"/>
<name>U2TL52_9ACTN</name>
<proteinExistence type="inferred from homology"/>
<protein>
    <recommendedName>
        <fullName evidence="5">tRNA pseudouridine synthase B</fullName>
        <ecNumber evidence="5">5.4.99.25</ecNumber>
    </recommendedName>
    <alternativeName>
        <fullName evidence="5">tRNA pseudouridine(55) synthase</fullName>
        <shortName evidence="5">Psi55 synthase</shortName>
    </alternativeName>
    <alternativeName>
        <fullName evidence="5">tRNA pseudouridylate synthase</fullName>
    </alternativeName>
    <alternativeName>
        <fullName evidence="5">tRNA-uridine isomerase</fullName>
    </alternativeName>
</protein>
<evidence type="ECO:0000256" key="5">
    <source>
        <dbReference type="HAMAP-Rule" id="MF_01080"/>
    </source>
</evidence>
<dbReference type="NCBIfam" id="TIGR00431">
    <property type="entry name" value="TruB"/>
    <property type="match status" value="1"/>
</dbReference>
<dbReference type="PATRIC" id="fig|1125712.3.peg.1727"/>
<gene>
    <name evidence="5 7" type="primary">truB</name>
    <name evidence="7" type="ORF">HMPREF1316_1742</name>
</gene>
<dbReference type="SUPFAM" id="SSF55120">
    <property type="entry name" value="Pseudouridine synthase"/>
    <property type="match status" value="1"/>
</dbReference>